<name>A0AAV9K8F3_9SOLN</name>
<reference evidence="2 3" key="1">
    <citation type="submission" date="2023-10" db="EMBL/GenBank/DDBJ databases">
        <title>Genome-Wide Identification Analysis in wild type Solanum Pinnatisectum Reveals Some Genes Defensing Phytophthora Infestans.</title>
        <authorList>
            <person name="Sun C."/>
        </authorList>
    </citation>
    <scope>NUCLEOTIDE SEQUENCE [LARGE SCALE GENOMIC DNA]</scope>
    <source>
        <strain evidence="2">LQN</strain>
        <tissue evidence="2">Leaf</tissue>
    </source>
</reference>
<dbReference type="Proteomes" id="UP001311915">
    <property type="component" value="Unassembled WGS sequence"/>
</dbReference>
<feature type="compositionally biased region" description="Basic and acidic residues" evidence="1">
    <location>
        <begin position="66"/>
        <end position="79"/>
    </location>
</feature>
<accession>A0AAV9K8F3</accession>
<gene>
    <name evidence="2" type="ORF">R3W88_004141</name>
</gene>
<dbReference type="PANTHER" id="PTHR47188:SF1">
    <property type="entry name" value="PROTEIN TAR1"/>
    <property type="match status" value="1"/>
</dbReference>
<evidence type="ECO:0000256" key="1">
    <source>
        <dbReference type="SAM" id="MobiDB-lite"/>
    </source>
</evidence>
<sequence length="286" mass="32143">MVHGILQFTPSIAFRYVLHRCESRDIRCRESFVFKEQHGRGRRFQYSLALSAPGFVGRQNERACARPFGDGREAHDERAPPPSSPTETLLRLLLPLNDKVQWTSRDVAGSEPPTSPRSEHFTGSFNRLPGPVGQGYKLVEYISVARVRPRTSKGITDLRLRSRSLTELTRQIAPPTKNGHAPPPIESRKSSQSVNPYYVWTWARTGSRRARPSFARSICFGQIGAGEGPMPTASTESENSSRRSRTTPSHDEARKAWDARAAFGFTPHMECEGRKATDCTRVMPRH</sequence>
<feature type="region of interest" description="Disordered" evidence="1">
    <location>
        <begin position="105"/>
        <end position="126"/>
    </location>
</feature>
<feature type="region of interest" description="Disordered" evidence="1">
    <location>
        <begin position="66"/>
        <end position="87"/>
    </location>
</feature>
<organism evidence="2 3">
    <name type="scientific">Solanum pinnatisectum</name>
    <name type="common">tansyleaf nightshade</name>
    <dbReference type="NCBI Taxonomy" id="50273"/>
    <lineage>
        <taxon>Eukaryota</taxon>
        <taxon>Viridiplantae</taxon>
        <taxon>Streptophyta</taxon>
        <taxon>Embryophyta</taxon>
        <taxon>Tracheophyta</taxon>
        <taxon>Spermatophyta</taxon>
        <taxon>Magnoliopsida</taxon>
        <taxon>eudicotyledons</taxon>
        <taxon>Gunneridae</taxon>
        <taxon>Pentapetalae</taxon>
        <taxon>asterids</taxon>
        <taxon>lamiids</taxon>
        <taxon>Solanales</taxon>
        <taxon>Solanaceae</taxon>
        <taxon>Solanoideae</taxon>
        <taxon>Solaneae</taxon>
        <taxon>Solanum</taxon>
    </lineage>
</organism>
<dbReference type="InterPro" id="IPR044792">
    <property type="entry name" value="TAR1"/>
</dbReference>
<dbReference type="GO" id="GO:0043457">
    <property type="term" value="P:regulation of cellular respiration"/>
    <property type="evidence" value="ECO:0007669"/>
    <property type="project" value="InterPro"/>
</dbReference>
<evidence type="ECO:0000313" key="3">
    <source>
        <dbReference type="Proteomes" id="UP001311915"/>
    </source>
</evidence>
<comment type="caution">
    <text evidence="2">The sequence shown here is derived from an EMBL/GenBank/DDBJ whole genome shotgun (WGS) entry which is preliminary data.</text>
</comment>
<dbReference type="EMBL" id="JAWPEI010000011">
    <property type="protein sequence ID" value="KAK4709628.1"/>
    <property type="molecule type" value="Genomic_DNA"/>
</dbReference>
<protein>
    <submittedName>
        <fullName evidence="2">Uncharacterized protein</fullName>
    </submittedName>
</protein>
<dbReference type="PANTHER" id="PTHR47188">
    <property type="entry name" value="PROTEIN TAR1"/>
    <property type="match status" value="1"/>
</dbReference>
<dbReference type="AlphaFoldDB" id="A0AAV9K8F3"/>
<proteinExistence type="predicted"/>
<evidence type="ECO:0000313" key="2">
    <source>
        <dbReference type="EMBL" id="KAK4709628.1"/>
    </source>
</evidence>
<feature type="region of interest" description="Disordered" evidence="1">
    <location>
        <begin position="225"/>
        <end position="254"/>
    </location>
</feature>
<keyword evidence="3" id="KW-1185">Reference proteome</keyword>